<keyword evidence="2" id="KW-1185">Reference proteome</keyword>
<comment type="caution">
    <text evidence="1">The sequence shown here is derived from an EMBL/GenBank/DDBJ whole genome shotgun (WGS) entry which is preliminary data.</text>
</comment>
<evidence type="ECO:0000313" key="1">
    <source>
        <dbReference type="EMBL" id="KAF0470040.1"/>
    </source>
</evidence>
<dbReference type="AlphaFoldDB" id="A0A8H4AB15"/>
<evidence type="ECO:0000313" key="2">
    <source>
        <dbReference type="Proteomes" id="UP000439903"/>
    </source>
</evidence>
<dbReference type="OrthoDB" id="2410500at2759"/>
<keyword evidence="1" id="KW-0418">Kinase</keyword>
<accession>A0A8H4AB15</accession>
<reference evidence="1 2" key="1">
    <citation type="journal article" date="2019" name="Environ. Microbiol.">
        <title>At the nexus of three kingdoms: the genome of the mycorrhizal fungus Gigaspora margarita provides insights into plant, endobacterial and fungal interactions.</title>
        <authorList>
            <person name="Venice F."/>
            <person name="Ghignone S."/>
            <person name="Salvioli di Fossalunga A."/>
            <person name="Amselem J."/>
            <person name="Novero M."/>
            <person name="Xianan X."/>
            <person name="Sedzielewska Toro K."/>
            <person name="Morin E."/>
            <person name="Lipzen A."/>
            <person name="Grigoriev I.V."/>
            <person name="Henrissat B."/>
            <person name="Martin F.M."/>
            <person name="Bonfante P."/>
        </authorList>
    </citation>
    <scope>NUCLEOTIDE SEQUENCE [LARGE SCALE GENOMIC DNA]</scope>
    <source>
        <strain evidence="1 2">BEG34</strain>
    </source>
</reference>
<gene>
    <name evidence="1" type="ORF">F8M41_025438</name>
</gene>
<dbReference type="GO" id="GO:0016301">
    <property type="term" value="F:kinase activity"/>
    <property type="evidence" value="ECO:0007669"/>
    <property type="project" value="UniProtKB-KW"/>
</dbReference>
<dbReference type="EMBL" id="WTPW01000909">
    <property type="protein sequence ID" value="KAF0470040.1"/>
    <property type="molecule type" value="Genomic_DNA"/>
</dbReference>
<dbReference type="Proteomes" id="UP000439903">
    <property type="component" value="Unassembled WGS sequence"/>
</dbReference>
<proteinExistence type="predicted"/>
<keyword evidence="1" id="KW-0808">Transferase</keyword>
<organism evidence="1 2">
    <name type="scientific">Gigaspora margarita</name>
    <dbReference type="NCBI Taxonomy" id="4874"/>
    <lineage>
        <taxon>Eukaryota</taxon>
        <taxon>Fungi</taxon>
        <taxon>Fungi incertae sedis</taxon>
        <taxon>Mucoromycota</taxon>
        <taxon>Glomeromycotina</taxon>
        <taxon>Glomeromycetes</taxon>
        <taxon>Diversisporales</taxon>
        <taxon>Gigasporaceae</taxon>
        <taxon>Gigaspora</taxon>
    </lineage>
</organism>
<protein>
    <submittedName>
        <fullName evidence="1">Kinase-like protein</fullName>
    </submittedName>
</protein>
<sequence length="106" mass="12040">MKEFSRTEPKSIDFKPLQGNFTIIRLRDYLGMENTSSAIKVFNSGYDPSNEVRALQYLNNGSFPIVPTYIAHDDNVIIIRPVCGRFGNRFQVSHALQLLKLLSAHP</sequence>
<name>A0A8H4AB15_GIGMA</name>